<comment type="caution">
    <text evidence="2">The sequence shown here is derived from an EMBL/GenBank/DDBJ whole genome shotgun (WGS) entry which is preliminary data.</text>
</comment>
<evidence type="ECO:0000259" key="1">
    <source>
        <dbReference type="Pfam" id="PF10551"/>
    </source>
</evidence>
<name>A0AAE1H0H0_9NEOP</name>
<dbReference type="EMBL" id="JAHWGI010000259">
    <property type="protein sequence ID" value="KAK3911340.1"/>
    <property type="molecule type" value="Genomic_DNA"/>
</dbReference>
<dbReference type="AlphaFoldDB" id="A0AAE1H0H0"/>
<dbReference type="Pfam" id="PF10551">
    <property type="entry name" value="MULE"/>
    <property type="match status" value="1"/>
</dbReference>
<proteinExistence type="predicted"/>
<accession>A0AAE1H0H0</accession>
<organism evidence="2 3">
    <name type="scientific">Frankliniella fusca</name>
    <dbReference type="NCBI Taxonomy" id="407009"/>
    <lineage>
        <taxon>Eukaryota</taxon>
        <taxon>Metazoa</taxon>
        <taxon>Ecdysozoa</taxon>
        <taxon>Arthropoda</taxon>
        <taxon>Hexapoda</taxon>
        <taxon>Insecta</taxon>
        <taxon>Pterygota</taxon>
        <taxon>Neoptera</taxon>
        <taxon>Paraneoptera</taxon>
        <taxon>Thysanoptera</taxon>
        <taxon>Terebrantia</taxon>
        <taxon>Thripoidea</taxon>
        <taxon>Thripidae</taxon>
        <taxon>Frankliniella</taxon>
    </lineage>
</organism>
<gene>
    <name evidence="2" type="ORF">KUF71_021121</name>
</gene>
<reference evidence="2" key="1">
    <citation type="submission" date="2021-07" db="EMBL/GenBank/DDBJ databases">
        <authorList>
            <person name="Catto M.A."/>
            <person name="Jacobson A."/>
            <person name="Kennedy G."/>
            <person name="Labadie P."/>
            <person name="Hunt B.G."/>
            <person name="Srinivasan R."/>
        </authorList>
    </citation>
    <scope>NUCLEOTIDE SEQUENCE</scope>
    <source>
        <strain evidence="2">PL_HMW_Pooled</strain>
        <tissue evidence="2">Head</tissue>
    </source>
</reference>
<protein>
    <submittedName>
        <fullName evidence="2">Nonribosomal peptide synthetase imqB</fullName>
    </submittedName>
</protein>
<feature type="domain" description="MULE transposase" evidence="1">
    <location>
        <begin position="201"/>
        <end position="296"/>
    </location>
</feature>
<dbReference type="InterPro" id="IPR018289">
    <property type="entry name" value="MULE_transposase_dom"/>
</dbReference>
<reference evidence="2" key="2">
    <citation type="journal article" date="2023" name="BMC Genomics">
        <title>Pest status, molecular evolution, and epigenetic factors derived from the genome assembly of Frankliniella fusca, a thysanopteran phytovirus vector.</title>
        <authorList>
            <person name="Catto M.A."/>
            <person name="Labadie P.E."/>
            <person name="Jacobson A.L."/>
            <person name="Kennedy G.G."/>
            <person name="Srinivasan R."/>
            <person name="Hunt B.G."/>
        </authorList>
    </citation>
    <scope>NUCLEOTIDE SEQUENCE</scope>
    <source>
        <strain evidence="2">PL_HMW_Pooled</strain>
    </source>
</reference>
<evidence type="ECO:0000313" key="2">
    <source>
        <dbReference type="EMBL" id="KAK3911340.1"/>
    </source>
</evidence>
<evidence type="ECO:0000313" key="3">
    <source>
        <dbReference type="Proteomes" id="UP001219518"/>
    </source>
</evidence>
<keyword evidence="3" id="KW-1185">Reference proteome</keyword>
<dbReference type="Proteomes" id="UP001219518">
    <property type="component" value="Unassembled WGS sequence"/>
</dbReference>
<sequence length="485" mass="55107">MAYIIRSGNGTLLHDGGGYFYTIHHNRPGSLFYSLRCNQHRRPGVKCLGRAYMSKVGGPIVLTRNHTGHQPDVLLPLEKGLRGNILNRVATGDATPFAIIVRDEGRNGGFPVEVRARLPPCRLRTAMSNVRKHHLPGIPRNLPVLGAYLAMPQYRRITDTFDHQSNLFAGVCGVYAAGTVSVVFASERQLNLLRTMVKIFADGTFRKRPRKPVASQLFTISCTWPQQGTNTKHTIVLVRVLMQKRSEVAYVALLEFLKRLVPQWDPEEIHCDHERAQVNAWRTVFPLARVASCLWHYDVDVFLYARRLGLYNTMQANVVFDKIVRSLCAIPLLPRHQLMEGLVQVGNWARATGFMHFPAVRALFVYLHREWMSRQDTLSVFGCVDRTNNVSESVNAALCWHVRKDRPNVYELINAFVLQEDQFMVDVHALERGLDAGRAQRVSCLLNDRRIQNLTGNLTNNRITILQFLLAVSHTQQAAYDHVFP</sequence>